<organism evidence="1">
    <name type="scientific">Salmonella enterica</name>
    <name type="common">Salmonella choleraesuis</name>
    <dbReference type="NCBI Taxonomy" id="28901"/>
    <lineage>
        <taxon>Bacteria</taxon>
        <taxon>Pseudomonadati</taxon>
        <taxon>Pseudomonadota</taxon>
        <taxon>Gammaproteobacteria</taxon>
        <taxon>Enterobacterales</taxon>
        <taxon>Enterobacteriaceae</taxon>
        <taxon>Salmonella</taxon>
    </lineage>
</organism>
<sequence length="238" mass="27421">MKLPQREFYKLDEVAAILDCSFSDVLYYCSVDVLHAYTYIDKEDKYEFLFQINMHRDIRKKIDCFKSLCCGDWCAYGVEFNERTDKLPVNGMYAKAVKGVFFIDGYNLEPLVFSGEDSFKIDCFTDVHREITENEIDFNCLDFCLTIKTDSLRIKSNEVNDLKLKRMDESDKTTAKKAEIISCLIKLIPEMSDINLDTTPVAKIASLIEAVAATRAVEFPKTDIGTWSKYLGRGRHKK</sequence>
<evidence type="ECO:0000313" key="1">
    <source>
        <dbReference type="EMBL" id="EBU3914587.1"/>
    </source>
</evidence>
<dbReference type="AlphaFoldDB" id="A0A5V4ZDT8"/>
<proteinExistence type="predicted"/>
<protein>
    <submittedName>
        <fullName evidence="1">Uncharacterized protein</fullName>
    </submittedName>
</protein>
<name>A0A5V4ZDT8_SALER</name>
<comment type="caution">
    <text evidence="1">The sequence shown here is derived from an EMBL/GenBank/DDBJ whole genome shotgun (WGS) entry which is preliminary data.</text>
</comment>
<reference evidence="1" key="1">
    <citation type="submission" date="2018-07" db="EMBL/GenBank/DDBJ databases">
        <authorList>
            <consortium name="PulseNet: The National Subtyping Network for Foodborne Disease Surveillance"/>
            <person name="Tarr C.L."/>
            <person name="Trees E."/>
            <person name="Katz L.S."/>
            <person name="Carleton-Romer H.A."/>
            <person name="Stroika S."/>
            <person name="Kucerova Z."/>
            <person name="Roache K.F."/>
            <person name="Sabol A.L."/>
            <person name="Besser J."/>
            <person name="Gerner-Smidt P."/>
        </authorList>
    </citation>
    <scope>NUCLEOTIDE SEQUENCE</scope>
    <source>
        <strain evidence="1">PNUSAS029138</strain>
    </source>
</reference>
<gene>
    <name evidence="1" type="ORF">CWK15_24955</name>
</gene>
<accession>A0A5V4ZDT8</accession>
<dbReference type="EMBL" id="AAHBYH010000041">
    <property type="protein sequence ID" value="EBU3914587.1"/>
    <property type="molecule type" value="Genomic_DNA"/>
</dbReference>